<evidence type="ECO:0000256" key="3">
    <source>
        <dbReference type="ARBA" id="ARBA00023186"/>
    </source>
</evidence>
<keyword evidence="1" id="KW-0235">DNA replication</keyword>
<keyword evidence="7" id="KW-1185">Reference proteome</keyword>
<dbReference type="PROSITE" id="PS50076">
    <property type="entry name" value="DNAJ_2"/>
    <property type="match status" value="1"/>
</dbReference>
<dbReference type="InterPro" id="IPR001623">
    <property type="entry name" value="DnaJ_domain"/>
</dbReference>
<evidence type="ECO:0000256" key="2">
    <source>
        <dbReference type="ARBA" id="ARBA00023016"/>
    </source>
</evidence>
<feature type="domain" description="J" evidence="5">
    <location>
        <begin position="5"/>
        <end position="92"/>
    </location>
</feature>
<evidence type="ECO:0000259" key="5">
    <source>
        <dbReference type="PROSITE" id="PS50076"/>
    </source>
</evidence>
<dbReference type="Pfam" id="PF01556">
    <property type="entry name" value="DnaJ_C"/>
    <property type="match status" value="1"/>
</dbReference>
<dbReference type="SUPFAM" id="SSF49493">
    <property type="entry name" value="HSP40/DnaJ peptide-binding domain"/>
    <property type="match status" value="2"/>
</dbReference>
<name>A0ABU1N7N7_9BURK</name>
<gene>
    <name evidence="6" type="ORF">J2739_000209</name>
</gene>
<dbReference type="InterPro" id="IPR036410">
    <property type="entry name" value="HSP_DnaJ_Cys-rich_dom_sf"/>
</dbReference>
<feature type="compositionally biased region" description="Low complexity" evidence="4">
    <location>
        <begin position="76"/>
        <end position="87"/>
    </location>
</feature>
<dbReference type="SMART" id="SM00271">
    <property type="entry name" value="DnaJ"/>
    <property type="match status" value="1"/>
</dbReference>
<dbReference type="Gene3D" id="1.10.287.110">
    <property type="entry name" value="DnaJ domain"/>
    <property type="match status" value="1"/>
</dbReference>
<dbReference type="InterPro" id="IPR008971">
    <property type="entry name" value="HSP40/DnaJ_pept-bd"/>
</dbReference>
<evidence type="ECO:0000313" key="6">
    <source>
        <dbReference type="EMBL" id="MDR6534449.1"/>
    </source>
</evidence>
<evidence type="ECO:0000256" key="1">
    <source>
        <dbReference type="ARBA" id="ARBA00022705"/>
    </source>
</evidence>
<dbReference type="Gene3D" id="2.60.260.20">
    <property type="entry name" value="Urease metallochaperone UreE, N-terminal domain"/>
    <property type="match status" value="2"/>
</dbReference>
<comment type="caution">
    <text evidence="6">The sequence shown here is derived from an EMBL/GenBank/DDBJ whole genome shotgun (WGS) entry which is preliminary data.</text>
</comment>
<evidence type="ECO:0000313" key="7">
    <source>
        <dbReference type="Proteomes" id="UP001184230"/>
    </source>
</evidence>
<dbReference type="InterPro" id="IPR036869">
    <property type="entry name" value="J_dom_sf"/>
</dbReference>
<dbReference type="SUPFAM" id="SSF57938">
    <property type="entry name" value="DnaJ/Hsp40 cysteine-rich domain"/>
    <property type="match status" value="1"/>
</dbReference>
<reference evidence="6 7" key="1">
    <citation type="submission" date="2023-07" db="EMBL/GenBank/DDBJ databases">
        <title>Sorghum-associated microbial communities from plants grown in Nebraska, USA.</title>
        <authorList>
            <person name="Schachtman D."/>
        </authorList>
    </citation>
    <scope>NUCLEOTIDE SEQUENCE [LARGE SCALE GENOMIC DNA]</scope>
    <source>
        <strain evidence="6 7">DS1781</strain>
    </source>
</reference>
<keyword evidence="3" id="KW-0143">Chaperone</keyword>
<feature type="region of interest" description="Disordered" evidence="4">
    <location>
        <begin position="59"/>
        <end position="113"/>
    </location>
</feature>
<dbReference type="CDD" id="cd06257">
    <property type="entry name" value="DnaJ"/>
    <property type="match status" value="1"/>
</dbReference>
<evidence type="ECO:0000256" key="4">
    <source>
        <dbReference type="SAM" id="MobiDB-lite"/>
    </source>
</evidence>
<dbReference type="Proteomes" id="UP001184230">
    <property type="component" value="Unassembled WGS sequence"/>
</dbReference>
<dbReference type="PANTHER" id="PTHR43096:SF52">
    <property type="entry name" value="DNAJ HOMOLOG 1, MITOCHONDRIAL-RELATED"/>
    <property type="match status" value="1"/>
</dbReference>
<sequence>MGTNDAFAELGLASDASESEVKAAWRRLASQWHPDRNGSAGAVAKMQRINQAFEEIRRAGFRAAAPEPSATDAEEAAPGPATDPGAGFDEHGEDGATAFRDEPGTGRQRRPIHRKVKLTLEEAAAGCIKVLRGKITETCRSCEGAGHQVLGGNCVRCGGSGAVPKRSFFGWPTGLAECEACLGGGIARQPCAACRGSGKTAARSYQAKVRIPHGVRRGDLLHVDGRRLRPERLPADLEIRVELLDHAFFELDDDGTLRCEVPVDAFTWIAGRQAQVPTLSGLQPLQLSRGRLSYCLKGQGFPTERRGARGDQWVTLVPVFPERLSTDQQILLDQLCATTSGGEAMDERLQAWQRSLRTWERGLRG</sequence>
<proteinExistence type="predicted"/>
<dbReference type="Pfam" id="PF00226">
    <property type="entry name" value="DnaJ"/>
    <property type="match status" value="1"/>
</dbReference>
<dbReference type="InterPro" id="IPR002939">
    <property type="entry name" value="DnaJ_C"/>
</dbReference>
<protein>
    <submittedName>
        <fullName evidence="6">Molecular chaperone DnaJ</fullName>
    </submittedName>
</protein>
<accession>A0ABU1N7N7</accession>
<keyword evidence="2" id="KW-0346">Stress response</keyword>
<organism evidence="6 7">
    <name type="scientific">Variovorax soli</name>
    <dbReference type="NCBI Taxonomy" id="376815"/>
    <lineage>
        <taxon>Bacteria</taxon>
        <taxon>Pseudomonadati</taxon>
        <taxon>Pseudomonadota</taxon>
        <taxon>Betaproteobacteria</taxon>
        <taxon>Burkholderiales</taxon>
        <taxon>Comamonadaceae</taxon>
        <taxon>Variovorax</taxon>
    </lineage>
</organism>
<dbReference type="PANTHER" id="PTHR43096">
    <property type="entry name" value="DNAJ HOMOLOG 1, MITOCHONDRIAL-RELATED"/>
    <property type="match status" value="1"/>
</dbReference>
<dbReference type="PRINTS" id="PR00625">
    <property type="entry name" value="JDOMAIN"/>
</dbReference>
<feature type="compositionally biased region" description="Basic and acidic residues" evidence="4">
    <location>
        <begin position="88"/>
        <end position="104"/>
    </location>
</feature>
<dbReference type="EMBL" id="JAVDRF010000001">
    <property type="protein sequence ID" value="MDR6534449.1"/>
    <property type="molecule type" value="Genomic_DNA"/>
</dbReference>
<dbReference type="SUPFAM" id="SSF46565">
    <property type="entry name" value="Chaperone J-domain"/>
    <property type="match status" value="1"/>
</dbReference>
<dbReference type="Gene3D" id="2.10.230.10">
    <property type="entry name" value="Heat shock protein DnaJ, cysteine-rich domain"/>
    <property type="match status" value="1"/>
</dbReference>